<dbReference type="KEGG" id="scia:HUG15_13050"/>
<dbReference type="RefSeq" id="WP_200123525.1">
    <property type="nucleotide sequence ID" value="NZ_CP054705.1"/>
</dbReference>
<organism evidence="3 4">
    <name type="scientific">Salicibibacter cibarius</name>
    <dbReference type="NCBI Taxonomy" id="2743000"/>
    <lineage>
        <taxon>Bacteria</taxon>
        <taxon>Bacillati</taxon>
        <taxon>Bacillota</taxon>
        <taxon>Bacilli</taxon>
        <taxon>Bacillales</taxon>
        <taxon>Bacillaceae</taxon>
        <taxon>Salicibibacter</taxon>
    </lineage>
</organism>
<feature type="domain" description="3-hydroxyacyl-CoA dehydrogenase NAD binding" evidence="2">
    <location>
        <begin position="7"/>
        <end position="179"/>
    </location>
</feature>
<evidence type="ECO:0000259" key="2">
    <source>
        <dbReference type="Pfam" id="PF02737"/>
    </source>
</evidence>
<dbReference type="GO" id="GO:0070403">
    <property type="term" value="F:NAD+ binding"/>
    <property type="evidence" value="ECO:0007669"/>
    <property type="project" value="InterPro"/>
</dbReference>
<dbReference type="GO" id="GO:0006631">
    <property type="term" value="P:fatty acid metabolic process"/>
    <property type="evidence" value="ECO:0007669"/>
    <property type="project" value="InterPro"/>
</dbReference>
<evidence type="ECO:0000313" key="4">
    <source>
        <dbReference type="Proteomes" id="UP000595823"/>
    </source>
</evidence>
<dbReference type="PANTHER" id="PTHR48075">
    <property type="entry name" value="3-HYDROXYACYL-COA DEHYDROGENASE FAMILY PROTEIN"/>
    <property type="match status" value="1"/>
</dbReference>
<dbReference type="InterPro" id="IPR006176">
    <property type="entry name" value="3-OHacyl-CoA_DH_NAD-bd"/>
</dbReference>
<reference evidence="3 4" key="1">
    <citation type="submission" date="2020-06" db="EMBL/GenBank/DDBJ databases">
        <title>Genomic analysis of Salicibibacter sp. NKC5-3.</title>
        <authorList>
            <person name="Oh Y.J."/>
        </authorList>
    </citation>
    <scope>NUCLEOTIDE SEQUENCE [LARGE SCALE GENOMIC DNA]</scope>
    <source>
        <strain evidence="3 4">NKC5-3</strain>
    </source>
</reference>
<keyword evidence="4" id="KW-1185">Reference proteome</keyword>
<dbReference type="PANTHER" id="PTHR48075:SF5">
    <property type="entry name" value="3-HYDROXYBUTYRYL-COA DEHYDROGENASE"/>
    <property type="match status" value="1"/>
</dbReference>
<dbReference type="GO" id="GO:0016491">
    <property type="term" value="F:oxidoreductase activity"/>
    <property type="evidence" value="ECO:0007669"/>
    <property type="project" value="TreeGrafter"/>
</dbReference>
<name>A0A7T6Z3L0_9BACI</name>
<evidence type="ECO:0000256" key="1">
    <source>
        <dbReference type="ARBA" id="ARBA00009463"/>
    </source>
</evidence>
<accession>A0A7T6Z3L0</accession>
<dbReference type="EMBL" id="CP054705">
    <property type="protein sequence ID" value="QQK76395.1"/>
    <property type="molecule type" value="Genomic_DNA"/>
</dbReference>
<comment type="similarity">
    <text evidence="1">Belongs to the 3-hydroxyacyl-CoA dehydrogenase family.</text>
</comment>
<protein>
    <recommendedName>
        <fullName evidence="2">3-hydroxyacyl-CoA dehydrogenase NAD binding domain-containing protein</fullName>
    </recommendedName>
</protein>
<dbReference type="Gene3D" id="3.40.50.720">
    <property type="entry name" value="NAD(P)-binding Rossmann-like Domain"/>
    <property type="match status" value="1"/>
</dbReference>
<evidence type="ECO:0000313" key="3">
    <source>
        <dbReference type="EMBL" id="QQK76395.1"/>
    </source>
</evidence>
<dbReference type="Proteomes" id="UP000595823">
    <property type="component" value="Chromosome"/>
</dbReference>
<dbReference type="SUPFAM" id="SSF51735">
    <property type="entry name" value="NAD(P)-binding Rossmann-fold domains"/>
    <property type="match status" value="1"/>
</dbReference>
<dbReference type="InterPro" id="IPR036291">
    <property type="entry name" value="NAD(P)-bd_dom_sf"/>
</dbReference>
<dbReference type="AlphaFoldDB" id="A0A7T6Z3L0"/>
<gene>
    <name evidence="3" type="ORF">HUG15_13050</name>
</gene>
<proteinExistence type="inferred from homology"/>
<sequence>MVQTPRKVAVIGGSAAGSHIAAVCVLAGFDVNVQDIHEKTFEKNMEGISKRLQYEVGKDKISWKKLDDSFAHLFFEPELESAVKDRDFVIEAMTENLAAKTDMFKTIDAYAPGHAIFATNSSTLVSSKIADATGRPSQVCNLSIFNPAETVQGPHTSDETAEAVMDVARRLNNTSILLQEDNDRIIVES</sequence>
<dbReference type="Pfam" id="PF02737">
    <property type="entry name" value="3HCDH_N"/>
    <property type="match status" value="1"/>
</dbReference>